<evidence type="ECO:0000313" key="2">
    <source>
        <dbReference type="Proteomes" id="UP000886523"/>
    </source>
</evidence>
<dbReference type="InterPro" id="IPR029045">
    <property type="entry name" value="ClpP/crotonase-like_dom_sf"/>
</dbReference>
<dbReference type="CDD" id="cd06558">
    <property type="entry name" value="crotonase-like"/>
    <property type="match status" value="1"/>
</dbReference>
<proteinExistence type="predicted"/>
<evidence type="ECO:0008006" key="3">
    <source>
        <dbReference type="Google" id="ProtNLM"/>
    </source>
</evidence>
<dbReference type="PANTHER" id="PTHR11941">
    <property type="entry name" value="ENOYL-COA HYDRATASE-RELATED"/>
    <property type="match status" value="1"/>
</dbReference>
<organism evidence="1 2">
    <name type="scientific">Hydnum rufescens UP504</name>
    <dbReference type="NCBI Taxonomy" id="1448309"/>
    <lineage>
        <taxon>Eukaryota</taxon>
        <taxon>Fungi</taxon>
        <taxon>Dikarya</taxon>
        <taxon>Basidiomycota</taxon>
        <taxon>Agaricomycotina</taxon>
        <taxon>Agaricomycetes</taxon>
        <taxon>Cantharellales</taxon>
        <taxon>Hydnaceae</taxon>
        <taxon>Hydnum</taxon>
    </lineage>
</organism>
<reference evidence="1" key="1">
    <citation type="journal article" date="2020" name="Nat. Commun.">
        <title>Large-scale genome sequencing of mycorrhizal fungi provides insights into the early evolution of symbiotic traits.</title>
        <authorList>
            <person name="Miyauchi S."/>
            <person name="Kiss E."/>
            <person name="Kuo A."/>
            <person name="Drula E."/>
            <person name="Kohler A."/>
            <person name="Sanchez-Garcia M."/>
            <person name="Morin E."/>
            <person name="Andreopoulos B."/>
            <person name="Barry K.W."/>
            <person name="Bonito G."/>
            <person name="Buee M."/>
            <person name="Carver A."/>
            <person name="Chen C."/>
            <person name="Cichocki N."/>
            <person name="Clum A."/>
            <person name="Culley D."/>
            <person name="Crous P.W."/>
            <person name="Fauchery L."/>
            <person name="Girlanda M."/>
            <person name="Hayes R.D."/>
            <person name="Keri Z."/>
            <person name="LaButti K."/>
            <person name="Lipzen A."/>
            <person name="Lombard V."/>
            <person name="Magnuson J."/>
            <person name="Maillard F."/>
            <person name="Murat C."/>
            <person name="Nolan M."/>
            <person name="Ohm R.A."/>
            <person name="Pangilinan J."/>
            <person name="Pereira M.F."/>
            <person name="Perotto S."/>
            <person name="Peter M."/>
            <person name="Pfister S."/>
            <person name="Riley R."/>
            <person name="Sitrit Y."/>
            <person name="Stielow J.B."/>
            <person name="Szollosi G."/>
            <person name="Zifcakova L."/>
            <person name="Stursova M."/>
            <person name="Spatafora J.W."/>
            <person name="Tedersoo L."/>
            <person name="Vaario L.M."/>
            <person name="Yamada A."/>
            <person name="Yan M."/>
            <person name="Wang P."/>
            <person name="Xu J."/>
            <person name="Bruns T."/>
            <person name="Baldrian P."/>
            <person name="Vilgalys R."/>
            <person name="Dunand C."/>
            <person name="Henrissat B."/>
            <person name="Grigoriev I.V."/>
            <person name="Hibbett D."/>
            <person name="Nagy L.G."/>
            <person name="Martin F.M."/>
        </authorList>
    </citation>
    <scope>NUCLEOTIDE SEQUENCE</scope>
    <source>
        <strain evidence="1">UP504</strain>
    </source>
</reference>
<dbReference type="OrthoDB" id="2139957at2759"/>
<dbReference type="Proteomes" id="UP000886523">
    <property type="component" value="Unassembled WGS sequence"/>
</dbReference>
<dbReference type="AlphaFoldDB" id="A0A9P6B176"/>
<comment type="caution">
    <text evidence="1">The sequence shown here is derived from an EMBL/GenBank/DDBJ whole genome shotgun (WGS) entry which is preliminary data.</text>
</comment>
<gene>
    <name evidence="1" type="ORF">BS47DRAFT_1341795</name>
</gene>
<dbReference type="InterPro" id="IPR001753">
    <property type="entry name" value="Enoyl-CoA_hydra/iso"/>
</dbReference>
<accession>A0A9P6B176</accession>
<dbReference type="SUPFAM" id="SSF52096">
    <property type="entry name" value="ClpP/crotonase"/>
    <property type="match status" value="1"/>
</dbReference>
<dbReference type="Gene3D" id="3.90.226.10">
    <property type="entry name" value="2-enoyl-CoA Hydratase, Chain A, domain 1"/>
    <property type="match status" value="1"/>
</dbReference>
<dbReference type="EMBL" id="MU128948">
    <property type="protein sequence ID" value="KAF9515630.1"/>
    <property type="molecule type" value="Genomic_DNA"/>
</dbReference>
<dbReference type="PANTHER" id="PTHR11941:SF158">
    <property type="entry name" value="ENOYL-COA HYDRATASE (AFU_ORTHOLOGUE AFUA_2G10650)"/>
    <property type="match status" value="1"/>
</dbReference>
<protein>
    <recommendedName>
        <fullName evidence="3">Enoyl-CoA hydratase</fullName>
    </recommendedName>
</protein>
<dbReference type="Pfam" id="PF00378">
    <property type="entry name" value="ECH_1"/>
    <property type="match status" value="1"/>
</dbReference>
<evidence type="ECO:0000313" key="1">
    <source>
        <dbReference type="EMBL" id="KAF9515630.1"/>
    </source>
</evidence>
<keyword evidence="2" id="KW-1185">Reference proteome</keyword>
<dbReference type="GO" id="GO:0005739">
    <property type="term" value="C:mitochondrion"/>
    <property type="evidence" value="ECO:0007669"/>
    <property type="project" value="TreeGrafter"/>
</dbReference>
<dbReference type="GO" id="GO:0006635">
    <property type="term" value="P:fatty acid beta-oxidation"/>
    <property type="evidence" value="ECO:0007669"/>
    <property type="project" value="TreeGrafter"/>
</dbReference>
<sequence>MSTLSPKTLKTPPPRHEAHLLLSYPRPHILLLTLNRPKELNSLSRALRIDIGHVLDWFETEPDLWILIVTGAGRVFCAGGDLKPWTEDVMAGTAEGVGRVFKARQGIGSMSRRQSSKPWIAAVNGNGAFGGGAEALLNFDLVVASEKALFGFPEPQIGVVAAASGLERLVRAVGRQLAAELLLTGKSISAVEARDRFGFVNLVVPVDEVVPRAITLAESILENSPDAIRSTKRALSDSYLYGNIEEASRAHVISPESLAVFSGDNIKEGLAAYVEGRRPNWSNPKL</sequence>
<name>A0A9P6B176_9AGAM</name>